<feature type="non-terminal residue" evidence="1">
    <location>
        <position position="1"/>
    </location>
</feature>
<gene>
    <name evidence="1" type="ORF">S01H4_30467</name>
</gene>
<sequence length="179" mass="20989">LNLAANGQEREAEKYLGELQKTLRIILFDRFDIELVRLSPLSARITYMFNRERTASGGSYITIETARSFMRDQYQYLLSRSKMMDDVTLTRKFEIIQRVINYLEPFEHDGVDFDEFAETRENYKGELDSLRLQIKLWAGAESKEILESSETKIKEVILDIEKKVIARIFKINKMATKTS</sequence>
<protein>
    <submittedName>
        <fullName evidence="1">Uncharacterized protein</fullName>
    </submittedName>
</protein>
<dbReference type="AlphaFoldDB" id="X1AXZ9"/>
<proteinExistence type="predicted"/>
<reference evidence="1" key="1">
    <citation type="journal article" date="2014" name="Front. Microbiol.">
        <title>High frequency of phylogenetically diverse reductive dehalogenase-homologous genes in deep subseafloor sedimentary metagenomes.</title>
        <authorList>
            <person name="Kawai M."/>
            <person name="Futagami T."/>
            <person name="Toyoda A."/>
            <person name="Takaki Y."/>
            <person name="Nishi S."/>
            <person name="Hori S."/>
            <person name="Arai W."/>
            <person name="Tsubouchi T."/>
            <person name="Morono Y."/>
            <person name="Uchiyama I."/>
            <person name="Ito T."/>
            <person name="Fujiyama A."/>
            <person name="Inagaki F."/>
            <person name="Takami H."/>
        </authorList>
    </citation>
    <scope>NUCLEOTIDE SEQUENCE</scope>
    <source>
        <strain evidence="1">Expedition CK06-06</strain>
    </source>
</reference>
<name>X1AXZ9_9ZZZZ</name>
<comment type="caution">
    <text evidence="1">The sequence shown here is derived from an EMBL/GenBank/DDBJ whole genome shotgun (WGS) entry which is preliminary data.</text>
</comment>
<accession>X1AXZ9</accession>
<organism evidence="1">
    <name type="scientific">marine sediment metagenome</name>
    <dbReference type="NCBI Taxonomy" id="412755"/>
    <lineage>
        <taxon>unclassified sequences</taxon>
        <taxon>metagenomes</taxon>
        <taxon>ecological metagenomes</taxon>
    </lineage>
</organism>
<dbReference type="EMBL" id="BART01015728">
    <property type="protein sequence ID" value="GAG88084.1"/>
    <property type="molecule type" value="Genomic_DNA"/>
</dbReference>
<evidence type="ECO:0000313" key="1">
    <source>
        <dbReference type="EMBL" id="GAG88084.1"/>
    </source>
</evidence>